<reference evidence="3 4" key="1">
    <citation type="submission" date="2020-09" db="EMBL/GenBank/DDBJ databases">
        <title>De no assembly of potato wild relative species, Solanum commersonii.</title>
        <authorList>
            <person name="Cho K."/>
        </authorList>
    </citation>
    <scope>NUCLEOTIDE SEQUENCE [LARGE SCALE GENOMIC DNA]</scope>
    <source>
        <strain evidence="3">LZ3.2</strain>
        <tissue evidence="3">Leaf</tissue>
    </source>
</reference>
<evidence type="ECO:0000256" key="1">
    <source>
        <dbReference type="SAM" id="MobiDB-lite"/>
    </source>
</evidence>
<feature type="compositionally biased region" description="Basic and acidic residues" evidence="1">
    <location>
        <begin position="161"/>
        <end position="186"/>
    </location>
</feature>
<dbReference type="InterPro" id="IPR046796">
    <property type="entry name" value="Transposase_32_dom"/>
</dbReference>
<dbReference type="OrthoDB" id="1306244at2759"/>
<dbReference type="PANTHER" id="PTHR33180">
    <property type="entry name" value="PHOTOSYSTEM II CP43 REACTION CENTER PROTEIN"/>
    <property type="match status" value="1"/>
</dbReference>
<feature type="region of interest" description="Disordered" evidence="1">
    <location>
        <begin position="161"/>
        <end position="199"/>
    </location>
</feature>
<evidence type="ECO:0000313" key="3">
    <source>
        <dbReference type="EMBL" id="KAG5585884.1"/>
    </source>
</evidence>
<evidence type="ECO:0000313" key="4">
    <source>
        <dbReference type="Proteomes" id="UP000824120"/>
    </source>
</evidence>
<accession>A0A9J5XF70</accession>
<proteinExistence type="predicted"/>
<sequence length="217" mass="24557">MNIASRYWFGFISTTIMPSQNESILCHPKTSYLGSIMARRWIDLGLLVSQDMAMRAKHTQTSLPFPILISELCRHIGVPRDPSSDIEVTSSFFIDIRHIEVEFTRDETTVDALIVRFITCESRQGESSELASLKVEIVSLRKDVDYLKSTDFTSLIKRADDKDAPETTRDVQGDDAAHAESDKETNNEVISIDADETHESRDEGIFRDLLDLIETVV</sequence>
<keyword evidence="4" id="KW-1185">Reference proteome</keyword>
<dbReference type="Pfam" id="PF20167">
    <property type="entry name" value="Transposase_32"/>
    <property type="match status" value="1"/>
</dbReference>
<dbReference type="EMBL" id="JACXVP010000009">
    <property type="protein sequence ID" value="KAG5585884.1"/>
    <property type="molecule type" value="Genomic_DNA"/>
</dbReference>
<name>A0A9J5XF70_SOLCO</name>
<comment type="caution">
    <text evidence="3">The sequence shown here is derived from an EMBL/GenBank/DDBJ whole genome shotgun (WGS) entry which is preliminary data.</text>
</comment>
<dbReference type="AlphaFoldDB" id="A0A9J5XF70"/>
<evidence type="ECO:0000259" key="2">
    <source>
        <dbReference type="Pfam" id="PF20167"/>
    </source>
</evidence>
<dbReference type="PANTHER" id="PTHR33180:SF31">
    <property type="entry name" value="POLYPROTEIN PROTEIN"/>
    <property type="match status" value="1"/>
</dbReference>
<feature type="domain" description="Putative plant transposon protein" evidence="2">
    <location>
        <begin position="1"/>
        <end position="79"/>
    </location>
</feature>
<gene>
    <name evidence="3" type="ORF">H5410_046318</name>
</gene>
<organism evidence="3 4">
    <name type="scientific">Solanum commersonii</name>
    <name type="common">Commerson's wild potato</name>
    <name type="synonym">Commerson's nightshade</name>
    <dbReference type="NCBI Taxonomy" id="4109"/>
    <lineage>
        <taxon>Eukaryota</taxon>
        <taxon>Viridiplantae</taxon>
        <taxon>Streptophyta</taxon>
        <taxon>Embryophyta</taxon>
        <taxon>Tracheophyta</taxon>
        <taxon>Spermatophyta</taxon>
        <taxon>Magnoliopsida</taxon>
        <taxon>eudicotyledons</taxon>
        <taxon>Gunneridae</taxon>
        <taxon>Pentapetalae</taxon>
        <taxon>asterids</taxon>
        <taxon>lamiids</taxon>
        <taxon>Solanales</taxon>
        <taxon>Solanaceae</taxon>
        <taxon>Solanoideae</taxon>
        <taxon>Solaneae</taxon>
        <taxon>Solanum</taxon>
    </lineage>
</organism>
<dbReference type="Proteomes" id="UP000824120">
    <property type="component" value="Chromosome 9"/>
</dbReference>
<protein>
    <recommendedName>
        <fullName evidence="2">Putative plant transposon protein domain-containing protein</fullName>
    </recommendedName>
</protein>